<feature type="region of interest" description="Disordered" evidence="1">
    <location>
        <begin position="1"/>
        <end position="51"/>
    </location>
</feature>
<dbReference type="EMBL" id="ML976718">
    <property type="protein sequence ID" value="KAF1968625.1"/>
    <property type="molecule type" value="Genomic_DNA"/>
</dbReference>
<organism evidence="2 3">
    <name type="scientific">Bimuria novae-zelandiae CBS 107.79</name>
    <dbReference type="NCBI Taxonomy" id="1447943"/>
    <lineage>
        <taxon>Eukaryota</taxon>
        <taxon>Fungi</taxon>
        <taxon>Dikarya</taxon>
        <taxon>Ascomycota</taxon>
        <taxon>Pezizomycotina</taxon>
        <taxon>Dothideomycetes</taxon>
        <taxon>Pleosporomycetidae</taxon>
        <taxon>Pleosporales</taxon>
        <taxon>Massarineae</taxon>
        <taxon>Didymosphaeriaceae</taxon>
        <taxon>Bimuria</taxon>
    </lineage>
</organism>
<evidence type="ECO:0000313" key="3">
    <source>
        <dbReference type="Proteomes" id="UP000800036"/>
    </source>
</evidence>
<dbReference type="AlphaFoldDB" id="A0A6A5UUY9"/>
<name>A0A6A5UUY9_9PLEO</name>
<reference evidence="2" key="1">
    <citation type="journal article" date="2020" name="Stud. Mycol.">
        <title>101 Dothideomycetes genomes: a test case for predicting lifestyles and emergence of pathogens.</title>
        <authorList>
            <person name="Haridas S."/>
            <person name="Albert R."/>
            <person name="Binder M."/>
            <person name="Bloem J."/>
            <person name="Labutti K."/>
            <person name="Salamov A."/>
            <person name="Andreopoulos B."/>
            <person name="Baker S."/>
            <person name="Barry K."/>
            <person name="Bills G."/>
            <person name="Bluhm B."/>
            <person name="Cannon C."/>
            <person name="Castanera R."/>
            <person name="Culley D."/>
            <person name="Daum C."/>
            <person name="Ezra D."/>
            <person name="Gonzalez J."/>
            <person name="Henrissat B."/>
            <person name="Kuo A."/>
            <person name="Liang C."/>
            <person name="Lipzen A."/>
            <person name="Lutzoni F."/>
            <person name="Magnuson J."/>
            <person name="Mondo S."/>
            <person name="Nolan M."/>
            <person name="Ohm R."/>
            <person name="Pangilinan J."/>
            <person name="Park H.-J."/>
            <person name="Ramirez L."/>
            <person name="Alfaro M."/>
            <person name="Sun H."/>
            <person name="Tritt A."/>
            <person name="Yoshinaga Y."/>
            <person name="Zwiers L.-H."/>
            <person name="Turgeon B."/>
            <person name="Goodwin S."/>
            <person name="Spatafora J."/>
            <person name="Crous P."/>
            <person name="Grigoriev I."/>
        </authorList>
    </citation>
    <scope>NUCLEOTIDE SEQUENCE</scope>
    <source>
        <strain evidence="2">CBS 107.79</strain>
    </source>
</reference>
<evidence type="ECO:0000313" key="2">
    <source>
        <dbReference type="EMBL" id="KAF1968625.1"/>
    </source>
</evidence>
<gene>
    <name evidence="2" type="ORF">BU23DRAFT_558354</name>
</gene>
<sequence length="79" mass="8640">MVLSPFSLATRPKRTTPVSTSTRNATHHAPRQTCANGATSSPRRSRTHASAPGNVLHFAFARFSFLRFGEGDAHEGRVY</sequence>
<dbReference type="Proteomes" id="UP000800036">
    <property type="component" value="Unassembled WGS sequence"/>
</dbReference>
<proteinExistence type="predicted"/>
<accession>A0A6A5UUY9</accession>
<feature type="compositionally biased region" description="Polar residues" evidence="1">
    <location>
        <begin position="33"/>
        <end position="42"/>
    </location>
</feature>
<protein>
    <submittedName>
        <fullName evidence="2">Uncharacterized protein</fullName>
    </submittedName>
</protein>
<evidence type="ECO:0000256" key="1">
    <source>
        <dbReference type="SAM" id="MobiDB-lite"/>
    </source>
</evidence>
<keyword evidence="3" id="KW-1185">Reference proteome</keyword>